<organism evidence="3 4">
    <name type="scientific">Miscanthus lutarioriparius</name>
    <dbReference type="NCBI Taxonomy" id="422564"/>
    <lineage>
        <taxon>Eukaryota</taxon>
        <taxon>Viridiplantae</taxon>
        <taxon>Streptophyta</taxon>
        <taxon>Embryophyta</taxon>
        <taxon>Tracheophyta</taxon>
        <taxon>Spermatophyta</taxon>
        <taxon>Magnoliopsida</taxon>
        <taxon>Liliopsida</taxon>
        <taxon>Poales</taxon>
        <taxon>Poaceae</taxon>
        <taxon>PACMAD clade</taxon>
        <taxon>Panicoideae</taxon>
        <taxon>Andropogonodae</taxon>
        <taxon>Andropogoneae</taxon>
        <taxon>Saccharinae</taxon>
        <taxon>Miscanthus</taxon>
    </lineage>
</organism>
<keyword evidence="4" id="KW-1185">Reference proteome</keyword>
<dbReference type="OrthoDB" id="681861at2759"/>
<sequence length="450" mass="51089">MEHFGSVYTEDPRHVLQAGCDDNVWRSFHKGMEEKLWRVDTLLLASAIMVGVIVGIDAYSQRYRHHPFTRFIYLGATTLFLTIISSVVSSINTGFDYSMIIPDIWDQKAPSLMAVCNPDKHSVLVVTWAQLVQNVLINTSIVVAVDKREGRSTGPPMELLAQGVWILYLGISHIYILQATSHHTLDFTLLYLLEVLPFVLTLAKLAFKFYAAKFAQQSFAFGRNPCLVSRYMRQLQPMAVPPPPLLVMGEESRHIEKHPRGYVLMDDDDNSGSRTMSSSSLHKPGINGLVTVDRVWQQLDGNNGTMLLPARTTQRLKNLCLSFALFKLLRCRFARYELADAVSGSDMKNSFGYFWSLLLKDSEPADRVFRVIVDSLSFLHDYYYSSLPISYSKCWLPIVGILISLCSICYCIFLSVWMIHNKYGWVHECIIRLSVSSDVKVQLLTSLEAY</sequence>
<dbReference type="Proteomes" id="UP000604825">
    <property type="component" value="Unassembled WGS sequence"/>
</dbReference>
<dbReference type="AlphaFoldDB" id="A0A811Q8R8"/>
<reference evidence="3" key="1">
    <citation type="submission" date="2020-10" db="EMBL/GenBank/DDBJ databases">
        <authorList>
            <person name="Han B."/>
            <person name="Lu T."/>
            <person name="Zhao Q."/>
            <person name="Huang X."/>
            <person name="Zhao Y."/>
        </authorList>
    </citation>
    <scope>NUCLEOTIDE SEQUENCE</scope>
</reference>
<evidence type="ECO:0000256" key="1">
    <source>
        <dbReference type="SAM" id="Phobius"/>
    </source>
</evidence>
<gene>
    <name evidence="3" type="ORF">NCGR_LOCUS39171</name>
</gene>
<feature type="domain" description="DUF4220" evidence="2">
    <location>
        <begin position="113"/>
        <end position="422"/>
    </location>
</feature>
<evidence type="ECO:0000313" key="4">
    <source>
        <dbReference type="Proteomes" id="UP000604825"/>
    </source>
</evidence>
<name>A0A811Q8R8_9POAL</name>
<feature type="transmembrane region" description="Helical" evidence="1">
    <location>
        <begin position="71"/>
        <end position="91"/>
    </location>
</feature>
<evidence type="ECO:0000259" key="2">
    <source>
        <dbReference type="Pfam" id="PF13968"/>
    </source>
</evidence>
<keyword evidence="1" id="KW-0472">Membrane</keyword>
<comment type="caution">
    <text evidence="3">The sequence shown here is derived from an EMBL/GenBank/DDBJ whole genome shotgun (WGS) entry which is preliminary data.</text>
</comment>
<feature type="transmembrane region" description="Helical" evidence="1">
    <location>
        <begin position="123"/>
        <end position="145"/>
    </location>
</feature>
<feature type="transmembrane region" description="Helical" evidence="1">
    <location>
        <begin position="41"/>
        <end position="59"/>
    </location>
</feature>
<feature type="transmembrane region" description="Helical" evidence="1">
    <location>
        <begin position="394"/>
        <end position="419"/>
    </location>
</feature>
<accession>A0A811Q8R8</accession>
<proteinExistence type="predicted"/>
<dbReference type="InterPro" id="IPR025315">
    <property type="entry name" value="DUF4220"/>
</dbReference>
<dbReference type="EMBL" id="CAJGYO010000010">
    <property type="protein sequence ID" value="CAD6255630.1"/>
    <property type="molecule type" value="Genomic_DNA"/>
</dbReference>
<keyword evidence="1" id="KW-1133">Transmembrane helix</keyword>
<feature type="transmembrane region" description="Helical" evidence="1">
    <location>
        <begin position="157"/>
        <end position="177"/>
    </location>
</feature>
<dbReference type="Pfam" id="PF13968">
    <property type="entry name" value="DUF4220"/>
    <property type="match status" value="1"/>
</dbReference>
<feature type="transmembrane region" description="Helical" evidence="1">
    <location>
        <begin position="189"/>
        <end position="207"/>
    </location>
</feature>
<keyword evidence="1" id="KW-0812">Transmembrane</keyword>
<evidence type="ECO:0000313" key="3">
    <source>
        <dbReference type="EMBL" id="CAD6255630.1"/>
    </source>
</evidence>
<protein>
    <recommendedName>
        <fullName evidence="2">DUF4220 domain-containing protein</fullName>
    </recommendedName>
</protein>